<name>A0A0F9A0K3_9ZZZZ</name>
<dbReference type="InterPro" id="IPR044925">
    <property type="entry name" value="His-Me_finger_sf"/>
</dbReference>
<evidence type="ECO:0000259" key="1">
    <source>
        <dbReference type="PROSITE" id="PS50943"/>
    </source>
</evidence>
<dbReference type="InterPro" id="IPR001387">
    <property type="entry name" value="Cro/C1-type_HTH"/>
</dbReference>
<accession>A0A0F9A0K3</accession>
<dbReference type="EMBL" id="LAZR01057396">
    <property type="protein sequence ID" value="KKK72154.1"/>
    <property type="molecule type" value="Genomic_DNA"/>
</dbReference>
<dbReference type="GO" id="GO:0003677">
    <property type="term" value="F:DNA binding"/>
    <property type="evidence" value="ECO:0007669"/>
    <property type="project" value="InterPro"/>
</dbReference>
<proteinExistence type="predicted"/>
<dbReference type="CDD" id="cd00093">
    <property type="entry name" value="HTH_XRE"/>
    <property type="match status" value="1"/>
</dbReference>
<evidence type="ECO:0000313" key="2">
    <source>
        <dbReference type="EMBL" id="KKK72154.1"/>
    </source>
</evidence>
<dbReference type="InterPro" id="IPR003615">
    <property type="entry name" value="HNH_nuc"/>
</dbReference>
<protein>
    <recommendedName>
        <fullName evidence="1">HTH cro/C1-type domain-containing protein</fullName>
    </recommendedName>
</protein>
<feature type="domain" description="HTH cro/C1-type" evidence="1">
    <location>
        <begin position="119"/>
        <end position="152"/>
    </location>
</feature>
<dbReference type="InterPro" id="IPR010982">
    <property type="entry name" value="Lambda_DNA-bd_dom_sf"/>
</dbReference>
<organism evidence="2">
    <name type="scientific">marine sediment metagenome</name>
    <dbReference type="NCBI Taxonomy" id="412755"/>
    <lineage>
        <taxon>unclassified sequences</taxon>
        <taxon>metagenomes</taxon>
        <taxon>ecological metagenomes</taxon>
    </lineage>
</organism>
<reference evidence="2" key="1">
    <citation type="journal article" date="2015" name="Nature">
        <title>Complex archaea that bridge the gap between prokaryotes and eukaryotes.</title>
        <authorList>
            <person name="Spang A."/>
            <person name="Saw J.H."/>
            <person name="Jorgensen S.L."/>
            <person name="Zaremba-Niedzwiedzka K."/>
            <person name="Martijn J."/>
            <person name="Lind A.E."/>
            <person name="van Eijk R."/>
            <person name="Schleper C."/>
            <person name="Guy L."/>
            <person name="Ettema T.J."/>
        </authorList>
    </citation>
    <scope>NUCLEOTIDE SEQUENCE</scope>
</reference>
<dbReference type="Gene3D" id="1.10.260.40">
    <property type="entry name" value="lambda repressor-like DNA-binding domains"/>
    <property type="match status" value="1"/>
</dbReference>
<comment type="caution">
    <text evidence="2">The sequence shown here is derived from an EMBL/GenBank/DDBJ whole genome shotgun (WGS) entry which is preliminary data.</text>
</comment>
<sequence>MIPPDYTSLPARFWDRVEVDEKTGCWVFIGSGTSQGYVKFTEDYQHIYAHRLAAADYYGPIPEGMLALHHCDNPPCVYYEHLYIGSRQDNMDDMKRRGRSMVGERSGNAKLTDHQASEIIQLCASKRYTQKEVARRYGVHTTAVNKIVNGHAWKHVQ</sequence>
<dbReference type="PROSITE" id="PS50943">
    <property type="entry name" value="HTH_CROC1"/>
    <property type="match status" value="1"/>
</dbReference>
<dbReference type="AlphaFoldDB" id="A0A0F9A0K3"/>
<dbReference type="SUPFAM" id="SSF54060">
    <property type="entry name" value="His-Me finger endonucleases"/>
    <property type="match status" value="1"/>
</dbReference>
<dbReference type="Pfam" id="PF13392">
    <property type="entry name" value="HNH_3"/>
    <property type="match status" value="1"/>
</dbReference>
<gene>
    <name evidence="2" type="ORF">LCGC14_2906740</name>
</gene>